<accession>A0A9P3UK89</accession>
<dbReference type="Proteomes" id="UP001063166">
    <property type="component" value="Unassembled WGS sequence"/>
</dbReference>
<dbReference type="EMBL" id="BRPK01000004">
    <property type="protein sequence ID" value="GLB37809.1"/>
    <property type="molecule type" value="Genomic_DNA"/>
</dbReference>
<comment type="caution">
    <text evidence="2">The sequence shown here is derived from an EMBL/GenBank/DDBJ whole genome shotgun (WGS) entry which is preliminary data.</text>
</comment>
<proteinExistence type="predicted"/>
<evidence type="ECO:0000313" key="2">
    <source>
        <dbReference type="EMBL" id="GLB37809.1"/>
    </source>
</evidence>
<evidence type="ECO:0000256" key="1">
    <source>
        <dbReference type="SAM" id="MobiDB-lite"/>
    </source>
</evidence>
<feature type="region of interest" description="Disordered" evidence="1">
    <location>
        <begin position="1"/>
        <end position="20"/>
    </location>
</feature>
<name>A0A9P3UK89_LYOSH</name>
<keyword evidence="3" id="KW-1185">Reference proteome</keyword>
<evidence type="ECO:0000313" key="3">
    <source>
        <dbReference type="Proteomes" id="UP001063166"/>
    </source>
</evidence>
<organism evidence="2 3">
    <name type="scientific">Lyophyllum shimeji</name>
    <name type="common">Hon-shimeji</name>
    <name type="synonym">Tricholoma shimeji</name>
    <dbReference type="NCBI Taxonomy" id="47721"/>
    <lineage>
        <taxon>Eukaryota</taxon>
        <taxon>Fungi</taxon>
        <taxon>Dikarya</taxon>
        <taxon>Basidiomycota</taxon>
        <taxon>Agaricomycotina</taxon>
        <taxon>Agaricomycetes</taxon>
        <taxon>Agaricomycetidae</taxon>
        <taxon>Agaricales</taxon>
        <taxon>Tricholomatineae</taxon>
        <taxon>Lyophyllaceae</taxon>
        <taxon>Lyophyllum</taxon>
    </lineage>
</organism>
<protein>
    <submittedName>
        <fullName evidence="2">Uncharacterized protein</fullName>
    </submittedName>
</protein>
<dbReference type="AlphaFoldDB" id="A0A9P3UK89"/>
<sequence>MPGYMNPAGSPETTNIHPRTEHTADHVYVHCGYESIFTESSNPAGVLNVRINTAERWRATTRGWSRGTILFYLFHEFARDGEVVQQGFTNTECRTAEHEKDGSWQLRRKHTSEKVPRLLASRAQELHRTLSELLRGLLCAVQRLLRLLLCSLDGAI</sequence>
<gene>
    <name evidence="2" type="ORF">LshimejAT787_0408600</name>
</gene>
<reference evidence="2" key="1">
    <citation type="submission" date="2022-07" db="EMBL/GenBank/DDBJ databases">
        <title>The genome of Lyophyllum shimeji provides insight into the initial evolution of ectomycorrhizal fungal genome.</title>
        <authorList>
            <person name="Kobayashi Y."/>
            <person name="Shibata T."/>
            <person name="Hirakawa H."/>
            <person name="Shigenobu S."/>
            <person name="Nishiyama T."/>
            <person name="Yamada A."/>
            <person name="Hasebe M."/>
            <person name="Kawaguchi M."/>
        </authorList>
    </citation>
    <scope>NUCLEOTIDE SEQUENCE</scope>
    <source>
        <strain evidence="2">AT787</strain>
    </source>
</reference>